<dbReference type="EMBL" id="JALEMU010000054">
    <property type="protein sequence ID" value="MCI5755323.1"/>
    <property type="molecule type" value="Genomic_DNA"/>
</dbReference>
<evidence type="ECO:0000256" key="1">
    <source>
        <dbReference type="SAM" id="MobiDB-lite"/>
    </source>
</evidence>
<dbReference type="SUPFAM" id="SSF53850">
    <property type="entry name" value="Periplasmic binding protein-like II"/>
    <property type="match status" value="1"/>
</dbReference>
<feature type="chain" id="PRO_5041992049" description="Extracellular solute-binding protein" evidence="2">
    <location>
        <begin position="23"/>
        <end position="487"/>
    </location>
</feature>
<reference evidence="3 4" key="1">
    <citation type="submission" date="2022-03" db="EMBL/GenBank/DDBJ databases">
        <title>Metagenome-assembled genomes from swine fecal metagenomes.</title>
        <authorList>
            <person name="Holman D.B."/>
            <person name="Kommadath A."/>
        </authorList>
    </citation>
    <scope>NUCLEOTIDE SEQUENCE [LARGE SCALE GENOMIC DNA]</scope>
    <source>
        <strain evidence="3">SUG147</strain>
    </source>
</reference>
<protein>
    <recommendedName>
        <fullName evidence="5">Extracellular solute-binding protein</fullName>
    </recommendedName>
</protein>
<comment type="caution">
    <text evidence="3">The sequence shown here is derived from an EMBL/GenBank/DDBJ whole genome shotgun (WGS) entry which is preliminary data.</text>
</comment>
<accession>A0AAE3FGC9</accession>
<keyword evidence="2" id="KW-0732">Signal</keyword>
<dbReference type="PROSITE" id="PS51257">
    <property type="entry name" value="PROKAR_LIPOPROTEIN"/>
    <property type="match status" value="1"/>
</dbReference>
<dbReference type="Gene3D" id="3.40.190.10">
    <property type="entry name" value="Periplasmic binding protein-like II"/>
    <property type="match status" value="1"/>
</dbReference>
<organism evidence="3 4">
    <name type="scientific">Candidatus Colimorpha enterica</name>
    <dbReference type="NCBI Taxonomy" id="3083063"/>
    <lineage>
        <taxon>Bacteria</taxon>
        <taxon>Pseudomonadati</taxon>
        <taxon>Bacteroidota</taxon>
        <taxon>Bacteroidia</taxon>
        <taxon>Bacteroidales</taxon>
        <taxon>Candidatus Colimorpha</taxon>
    </lineage>
</organism>
<evidence type="ECO:0008006" key="5">
    <source>
        <dbReference type="Google" id="ProtNLM"/>
    </source>
</evidence>
<dbReference type="AlphaFoldDB" id="A0AAE3FGC9"/>
<sequence length="487" mass="52971">MKKKMSAAFFAALILVSAACTRGGGGNGTDQESRDTVPVSVSDSATEELSDGIPDKTYGGASVRIITAAEPGNGIDVGIESDQAVDRITEAVYKRDRATEGRLDVKLTVRTYETYPDAYNALKTSLDSDADDFDMGFLRTDNAFMLAGDGLLQDLEGYGCIDLSAPWWDGKVNEKHMIGGKLFLAVGQASVNDLLRTHLILFNSNLFDDVELEYPYSSVQAGTWTIDRLGEYARTLNRDLNGDHVIKTGDDIFGFASFSWTSAFTLWYGCGGNVIEKDEDGYPTVVIDTEKTVDIYGKLYSALISSGSNYVSDGAEYGNLYNSFTEGRVFLTEACMMHLTHWQSFADMKDDYGIIPAPKSDENQKEYISYAEVVEPALCIPKTARADDMLSAAATSLAYGGYQTITPAVYETSLKGRFARDEQSKEMLDIISGSRTSCLALVFIPNTSIVTSVPVLLQNGAEEIASVIDAFREAMTAGLDSAVGEFR</sequence>
<dbReference type="Proteomes" id="UP001139365">
    <property type="component" value="Unassembled WGS sequence"/>
</dbReference>
<feature type="signal peptide" evidence="2">
    <location>
        <begin position="1"/>
        <end position="22"/>
    </location>
</feature>
<gene>
    <name evidence="3" type="ORF">MR241_03395</name>
</gene>
<name>A0AAE3FGC9_9BACT</name>
<feature type="region of interest" description="Disordered" evidence="1">
    <location>
        <begin position="24"/>
        <end position="49"/>
    </location>
</feature>
<evidence type="ECO:0000313" key="4">
    <source>
        <dbReference type="Proteomes" id="UP001139365"/>
    </source>
</evidence>
<evidence type="ECO:0000313" key="3">
    <source>
        <dbReference type="EMBL" id="MCI5755323.1"/>
    </source>
</evidence>
<proteinExistence type="predicted"/>
<evidence type="ECO:0000256" key="2">
    <source>
        <dbReference type="SAM" id="SignalP"/>
    </source>
</evidence>